<sequence>MKNAILLILLLCIFLITQTVSAKMSIIPPQDMLNCSDYIVVGKVLEQISVVKNRAIYKKITLSVEDVLKGQLEQKEIVLKRDVHFHPGEVPYDFPSRGTTVMLLLRNNTDGLSLTYQNSICTIQKDRISLYDGIGFDDWSANEYEET</sequence>
<accession>A0ABY3SG60</accession>
<evidence type="ECO:0000313" key="3">
    <source>
        <dbReference type="Proteomes" id="UP001649230"/>
    </source>
</evidence>
<proteinExistence type="predicted"/>
<reference evidence="2 3" key="1">
    <citation type="journal article" date="2024" name="Int. J. Syst. Evol. Microbiol.">
        <title>Paenibacillus hexagrammi sp. nov., a novel bacterium isolated from the gut content of Hexagrammos agrammus.</title>
        <authorList>
            <person name="Jung H.K."/>
            <person name="Kim D.G."/>
            <person name="Zin H."/>
            <person name="Park J."/>
            <person name="Jung H."/>
            <person name="Kim Y.O."/>
            <person name="Kong H.J."/>
            <person name="Kim J.W."/>
            <person name="Kim Y.S."/>
        </authorList>
    </citation>
    <scope>NUCLEOTIDE SEQUENCE [LARGE SCALE GENOMIC DNA]</scope>
    <source>
        <strain evidence="2 3">YPD9-1</strain>
    </source>
</reference>
<feature type="chain" id="PRO_5046446477" evidence="1">
    <location>
        <begin position="23"/>
        <end position="147"/>
    </location>
</feature>
<dbReference type="RefSeq" id="WP_235119165.1">
    <property type="nucleotide sequence ID" value="NZ_CP090978.1"/>
</dbReference>
<evidence type="ECO:0000313" key="2">
    <source>
        <dbReference type="EMBL" id="UJF32822.1"/>
    </source>
</evidence>
<evidence type="ECO:0000256" key="1">
    <source>
        <dbReference type="SAM" id="SignalP"/>
    </source>
</evidence>
<gene>
    <name evidence="2" type="ORF">L0M14_25115</name>
</gene>
<keyword evidence="3" id="KW-1185">Reference proteome</keyword>
<protein>
    <submittedName>
        <fullName evidence="2">Uncharacterized protein</fullName>
    </submittedName>
</protein>
<name>A0ABY3SG60_9BACL</name>
<feature type="signal peptide" evidence="1">
    <location>
        <begin position="1"/>
        <end position="22"/>
    </location>
</feature>
<dbReference type="Proteomes" id="UP001649230">
    <property type="component" value="Chromosome"/>
</dbReference>
<dbReference type="EMBL" id="CP090978">
    <property type="protein sequence ID" value="UJF32822.1"/>
    <property type="molecule type" value="Genomic_DNA"/>
</dbReference>
<keyword evidence="1" id="KW-0732">Signal</keyword>
<organism evidence="2 3">
    <name type="scientific">Paenibacillus hexagrammi</name>
    <dbReference type="NCBI Taxonomy" id="2908839"/>
    <lineage>
        <taxon>Bacteria</taxon>
        <taxon>Bacillati</taxon>
        <taxon>Bacillota</taxon>
        <taxon>Bacilli</taxon>
        <taxon>Bacillales</taxon>
        <taxon>Paenibacillaceae</taxon>
        <taxon>Paenibacillus</taxon>
    </lineage>
</organism>